<evidence type="ECO:0000313" key="1">
    <source>
        <dbReference type="EMBL" id="MQX35957.1"/>
    </source>
</evidence>
<sequence length="111" mass="12671">MKKFRSIDDAGIEWETEVLSEDTGEYVKTRITPFSSAHRGTKTVTVKGTDAGFIRRFPCKDGRVEFMAHWLLMTRSANTEIDAVDRLRRQFPDAEPLEVLEAASRFAKGYI</sequence>
<organism evidence="1 2">
    <name type="scientific">Roseospira navarrensis</name>
    <dbReference type="NCBI Taxonomy" id="140058"/>
    <lineage>
        <taxon>Bacteria</taxon>
        <taxon>Pseudomonadati</taxon>
        <taxon>Pseudomonadota</taxon>
        <taxon>Alphaproteobacteria</taxon>
        <taxon>Rhodospirillales</taxon>
        <taxon>Rhodospirillaceae</taxon>
        <taxon>Roseospira</taxon>
    </lineage>
</organism>
<dbReference type="RefSeq" id="WP_153341969.1">
    <property type="nucleotide sequence ID" value="NZ_WIVE01000010.1"/>
</dbReference>
<comment type="caution">
    <text evidence="1">The sequence shown here is derived from an EMBL/GenBank/DDBJ whole genome shotgun (WGS) entry which is preliminary data.</text>
</comment>
<reference evidence="1 2" key="1">
    <citation type="submission" date="2019-10" db="EMBL/GenBank/DDBJ databases">
        <title>Draft whole-genome sequence of the purple nonsulfur photosynthetic bacterium Roseospira navarrensis DSM 15114.</title>
        <authorList>
            <person name="Kyndt J.A."/>
            <person name="Meyer T.E."/>
        </authorList>
    </citation>
    <scope>NUCLEOTIDE SEQUENCE [LARGE SCALE GENOMIC DNA]</scope>
    <source>
        <strain evidence="1 2">DSM 15114</strain>
    </source>
</reference>
<dbReference type="AlphaFoldDB" id="A0A7X1ZEI8"/>
<accession>A0A7X1ZEI8</accession>
<gene>
    <name evidence="1" type="ORF">GHC57_05430</name>
</gene>
<name>A0A7X1ZEI8_9PROT</name>
<dbReference type="Proteomes" id="UP000434582">
    <property type="component" value="Unassembled WGS sequence"/>
</dbReference>
<dbReference type="EMBL" id="WIVE01000010">
    <property type="protein sequence ID" value="MQX35957.1"/>
    <property type="molecule type" value="Genomic_DNA"/>
</dbReference>
<evidence type="ECO:0000313" key="2">
    <source>
        <dbReference type="Proteomes" id="UP000434582"/>
    </source>
</evidence>
<proteinExistence type="predicted"/>
<keyword evidence="2" id="KW-1185">Reference proteome</keyword>
<protein>
    <submittedName>
        <fullName evidence="1">Uncharacterized protein</fullName>
    </submittedName>
</protein>